<dbReference type="InterPro" id="IPR010693">
    <property type="entry name" value="Divergent_4Fe-4S_mono-cluster"/>
</dbReference>
<dbReference type="AlphaFoldDB" id="A0A918CKJ6"/>
<proteinExistence type="predicted"/>
<feature type="region of interest" description="Disordered" evidence="5">
    <location>
        <begin position="132"/>
        <end position="163"/>
    </location>
</feature>
<dbReference type="GO" id="GO:0046872">
    <property type="term" value="F:metal ion binding"/>
    <property type="evidence" value="ECO:0007669"/>
    <property type="project" value="UniProtKB-KW"/>
</dbReference>
<evidence type="ECO:0000259" key="6">
    <source>
        <dbReference type="SMART" id="SM00704"/>
    </source>
</evidence>
<evidence type="ECO:0000313" key="8">
    <source>
        <dbReference type="Proteomes" id="UP000603865"/>
    </source>
</evidence>
<dbReference type="EMBL" id="BMQL01000042">
    <property type="protein sequence ID" value="GGR27864.1"/>
    <property type="molecule type" value="Genomic_DNA"/>
</dbReference>
<keyword evidence="1" id="KW-0001">2Fe-2S</keyword>
<evidence type="ECO:0000256" key="2">
    <source>
        <dbReference type="ARBA" id="ARBA00022723"/>
    </source>
</evidence>
<dbReference type="Gene3D" id="3.30.70.20">
    <property type="match status" value="1"/>
</dbReference>
<reference evidence="7" key="2">
    <citation type="submission" date="2020-09" db="EMBL/GenBank/DDBJ databases">
        <authorList>
            <person name="Sun Q."/>
            <person name="Ohkuma M."/>
        </authorList>
    </citation>
    <scope>NUCLEOTIDE SEQUENCE</scope>
    <source>
        <strain evidence="7">JCM 31311</strain>
    </source>
</reference>
<dbReference type="Pfam" id="PF09360">
    <property type="entry name" value="zf-CDGSH"/>
    <property type="match status" value="1"/>
</dbReference>
<sequence>MTQPLPELMRGKQYTAPGIVVSYDTPRCIHAAECVRGLPEVFDTSKRPWIQPQNAAALQVAEVVRRCPSGALHYLLAGETAEQHPDAQEQPQTPTTITPYPDGPLGIRGDLRIQTPDGEQHEVRATLCRCGQSSHKPFCDGTHSKVGWKSGPVSSTPAGSEQG</sequence>
<dbReference type="InterPro" id="IPR018967">
    <property type="entry name" value="FeS-contain_CDGSH-typ"/>
</dbReference>
<feature type="region of interest" description="Disordered" evidence="5">
    <location>
        <begin position="81"/>
        <end position="103"/>
    </location>
</feature>
<reference evidence="7" key="1">
    <citation type="journal article" date="2014" name="Int. J. Syst. Evol. Microbiol.">
        <title>Complete genome sequence of Corynebacterium casei LMG S-19264T (=DSM 44701T), isolated from a smear-ripened cheese.</title>
        <authorList>
            <consortium name="US DOE Joint Genome Institute (JGI-PGF)"/>
            <person name="Walter F."/>
            <person name="Albersmeier A."/>
            <person name="Kalinowski J."/>
            <person name="Ruckert C."/>
        </authorList>
    </citation>
    <scope>NUCLEOTIDE SEQUENCE</scope>
    <source>
        <strain evidence="7">JCM 31311</strain>
    </source>
</reference>
<comment type="caution">
    <text evidence="7">The sequence shown here is derived from an EMBL/GenBank/DDBJ whole genome shotgun (WGS) entry which is preliminary data.</text>
</comment>
<evidence type="ECO:0000256" key="5">
    <source>
        <dbReference type="SAM" id="MobiDB-lite"/>
    </source>
</evidence>
<dbReference type="Proteomes" id="UP000603865">
    <property type="component" value="Unassembled WGS sequence"/>
</dbReference>
<evidence type="ECO:0000256" key="4">
    <source>
        <dbReference type="ARBA" id="ARBA00023014"/>
    </source>
</evidence>
<dbReference type="GO" id="GO:0051537">
    <property type="term" value="F:2 iron, 2 sulfur cluster binding"/>
    <property type="evidence" value="ECO:0007669"/>
    <property type="project" value="UniProtKB-KW"/>
</dbReference>
<dbReference type="Gene3D" id="3.40.5.90">
    <property type="entry name" value="CDGSH iron-sulfur domain, mitoNEET-type"/>
    <property type="match status" value="1"/>
</dbReference>
<evidence type="ECO:0000256" key="1">
    <source>
        <dbReference type="ARBA" id="ARBA00022714"/>
    </source>
</evidence>
<keyword evidence="3" id="KW-0408">Iron</keyword>
<protein>
    <recommendedName>
        <fullName evidence="6">Iron-binding zinc finger CDGSH type domain-containing protein</fullName>
    </recommendedName>
</protein>
<dbReference type="RefSeq" id="WP_189092655.1">
    <property type="nucleotide sequence ID" value="NZ_BMQL01000042.1"/>
</dbReference>
<dbReference type="Pfam" id="PF06902">
    <property type="entry name" value="Fer4_19"/>
    <property type="match status" value="1"/>
</dbReference>
<evidence type="ECO:0000313" key="7">
    <source>
        <dbReference type="EMBL" id="GGR27864.1"/>
    </source>
</evidence>
<feature type="domain" description="Iron-binding zinc finger CDGSH type" evidence="6">
    <location>
        <begin position="114"/>
        <end position="149"/>
    </location>
</feature>
<dbReference type="SMART" id="SM00704">
    <property type="entry name" value="ZnF_CDGSH"/>
    <property type="match status" value="1"/>
</dbReference>
<gene>
    <name evidence="7" type="ORF">GCM10008957_43900</name>
</gene>
<evidence type="ECO:0000256" key="3">
    <source>
        <dbReference type="ARBA" id="ARBA00023004"/>
    </source>
</evidence>
<keyword evidence="8" id="KW-1185">Reference proteome</keyword>
<organism evidence="7 8">
    <name type="scientific">Deinococcus ruber</name>
    <dbReference type="NCBI Taxonomy" id="1848197"/>
    <lineage>
        <taxon>Bacteria</taxon>
        <taxon>Thermotogati</taxon>
        <taxon>Deinococcota</taxon>
        <taxon>Deinococci</taxon>
        <taxon>Deinococcales</taxon>
        <taxon>Deinococcaceae</taxon>
        <taxon>Deinococcus</taxon>
    </lineage>
</organism>
<dbReference type="InterPro" id="IPR042216">
    <property type="entry name" value="MitoNEET_CISD"/>
</dbReference>
<keyword evidence="4" id="KW-0411">Iron-sulfur</keyword>
<feature type="compositionally biased region" description="Polar residues" evidence="5">
    <location>
        <begin position="152"/>
        <end position="163"/>
    </location>
</feature>
<name>A0A918CKJ6_9DEIO</name>
<dbReference type="GO" id="GO:0005737">
    <property type="term" value="C:cytoplasm"/>
    <property type="evidence" value="ECO:0007669"/>
    <property type="project" value="UniProtKB-ARBA"/>
</dbReference>
<keyword evidence="2" id="KW-0479">Metal-binding</keyword>
<feature type="compositionally biased region" description="Low complexity" evidence="5">
    <location>
        <begin position="88"/>
        <end position="100"/>
    </location>
</feature>
<accession>A0A918CKJ6</accession>